<dbReference type="PANTHER" id="PTHR21089">
    <property type="entry name" value="SHIKIMATE DEHYDROGENASE"/>
    <property type="match status" value="1"/>
</dbReference>
<dbReference type="InterPro" id="IPR046346">
    <property type="entry name" value="Aminoacid_DH-like_N_sf"/>
</dbReference>
<evidence type="ECO:0000313" key="6">
    <source>
        <dbReference type="Proteomes" id="UP001170379"/>
    </source>
</evidence>
<gene>
    <name evidence="5" type="ORF">C7K25_06715</name>
</gene>
<reference evidence="5" key="1">
    <citation type="submission" date="2018-03" db="EMBL/GenBank/DDBJ databases">
        <authorList>
            <person name="Nunes O.C."/>
            <person name="Lopes A.R."/>
            <person name="Froufe H."/>
            <person name="Munoz-Merida A."/>
            <person name="Barroso C."/>
            <person name="Egas C."/>
        </authorList>
    </citation>
    <scope>NUCLEOTIDE SEQUENCE</scope>
    <source>
        <strain evidence="5">ON4</strain>
    </source>
</reference>
<dbReference type="Proteomes" id="UP001170379">
    <property type="component" value="Unassembled WGS sequence"/>
</dbReference>
<keyword evidence="6" id="KW-1185">Reference proteome</keyword>
<dbReference type="RefSeq" id="WP_051266648.1">
    <property type="nucleotide sequence ID" value="NZ_CP028426.1"/>
</dbReference>
<comment type="caution">
    <text evidence="5">The sequence shown here is derived from an EMBL/GenBank/DDBJ whole genome shotgun (WGS) entry which is preliminary data.</text>
</comment>
<accession>A0ABT7C7D3</accession>
<dbReference type="InterPro" id="IPR022893">
    <property type="entry name" value="Shikimate_DH_fam"/>
</dbReference>
<reference evidence="5" key="2">
    <citation type="journal article" date="2022" name="Sci. Rep.">
        <title>In silico prediction of the enzymes involved in the degradation of the herbicide molinate by Gulosibacter molinativorax ON4T.</title>
        <authorList>
            <person name="Lopes A.R."/>
            <person name="Bunin E."/>
            <person name="Viana A.T."/>
            <person name="Froufe H."/>
            <person name="Munoz-Merida A."/>
            <person name="Pinho D."/>
            <person name="Figueiredo J."/>
            <person name="Barroso C."/>
            <person name="Vaz-Moreira I."/>
            <person name="Bellanger X."/>
            <person name="Egas C."/>
            <person name="Nunes O.C."/>
        </authorList>
    </citation>
    <scope>NUCLEOTIDE SEQUENCE</scope>
    <source>
        <strain evidence="5">ON4</strain>
    </source>
</reference>
<proteinExistence type="predicted"/>
<evidence type="ECO:0000256" key="3">
    <source>
        <dbReference type="SAM" id="MobiDB-lite"/>
    </source>
</evidence>
<dbReference type="Pfam" id="PF08501">
    <property type="entry name" value="Shikimate_dh_N"/>
    <property type="match status" value="1"/>
</dbReference>
<name>A0ABT7C7D3_9MICO</name>
<evidence type="ECO:0000256" key="1">
    <source>
        <dbReference type="ARBA" id="ARBA00004871"/>
    </source>
</evidence>
<keyword evidence="2" id="KW-0057">Aromatic amino acid biosynthesis</keyword>
<evidence type="ECO:0000313" key="5">
    <source>
        <dbReference type="EMBL" id="MDJ1371057.1"/>
    </source>
</evidence>
<feature type="region of interest" description="Disordered" evidence="3">
    <location>
        <begin position="1"/>
        <end position="26"/>
    </location>
</feature>
<dbReference type="SUPFAM" id="SSF51735">
    <property type="entry name" value="NAD(P)-binding Rossmann-fold domains"/>
    <property type="match status" value="1"/>
</dbReference>
<dbReference type="Gene3D" id="3.40.50.720">
    <property type="entry name" value="NAD(P)-binding Rossmann-like Domain"/>
    <property type="match status" value="1"/>
</dbReference>
<dbReference type="Gene3D" id="3.40.50.10860">
    <property type="entry name" value="Leucine Dehydrogenase, chain A, domain 1"/>
    <property type="match status" value="1"/>
</dbReference>
<keyword evidence="2" id="KW-0028">Amino-acid biosynthesis</keyword>
<dbReference type="PANTHER" id="PTHR21089:SF1">
    <property type="entry name" value="BIFUNCTIONAL 3-DEHYDROQUINATE DEHYDRATASE_SHIKIMATE DEHYDROGENASE, CHLOROPLASTIC"/>
    <property type="match status" value="1"/>
</dbReference>
<organism evidence="5 6">
    <name type="scientific">Gulosibacter molinativorax</name>
    <dbReference type="NCBI Taxonomy" id="256821"/>
    <lineage>
        <taxon>Bacteria</taxon>
        <taxon>Bacillati</taxon>
        <taxon>Actinomycetota</taxon>
        <taxon>Actinomycetes</taxon>
        <taxon>Micrococcales</taxon>
        <taxon>Microbacteriaceae</taxon>
        <taxon>Gulosibacter</taxon>
    </lineage>
</organism>
<dbReference type="SUPFAM" id="SSF53223">
    <property type="entry name" value="Aminoacid dehydrogenase-like, N-terminal domain"/>
    <property type="match status" value="1"/>
</dbReference>
<sequence length="314" mass="32777">MARPNTDGASTGGTSVPEGFFTQEPPRGVGARRFAVLGSPVEHSRSPQLHIAAYRALGLDWDYSRWEIPKGGVTQALSARGEGWGGFSVTAPHKAEALHFVRSASEDALRSGAVNTIVFDSLDPASDAIGENTDIPGALDAFGERGIERLDGPVDVLGGGGTAASLSIAAQRLGATHVRIWARRPEAAAELAERIGEGASAHDLADWALSDGVAGVIDTIPGGFDAKGKTFDDGRIRFAALFSAAYSPWPTSLAERWLAASGTIVTGLDLLLHQAVRQVRLFTGLGVDEALPDEGAVVSVMRAALDTASPTRES</sequence>
<comment type="pathway">
    <text evidence="1">Metabolic intermediate biosynthesis; chorismate biosynthesis; chorismate from D-erythrose 4-phosphate and phosphoenolpyruvate: step 4/7.</text>
</comment>
<dbReference type="InterPro" id="IPR013708">
    <property type="entry name" value="Shikimate_DH-bd_N"/>
</dbReference>
<feature type="domain" description="Shikimate dehydrogenase substrate binding N-terminal" evidence="4">
    <location>
        <begin position="36"/>
        <end position="117"/>
    </location>
</feature>
<dbReference type="CDD" id="cd01065">
    <property type="entry name" value="NAD_bind_Shikimate_DH"/>
    <property type="match status" value="1"/>
</dbReference>
<protein>
    <submittedName>
        <fullName evidence="5">Shikimate dehydrogenase</fullName>
    </submittedName>
</protein>
<evidence type="ECO:0000256" key="2">
    <source>
        <dbReference type="ARBA" id="ARBA00023141"/>
    </source>
</evidence>
<dbReference type="InterPro" id="IPR036291">
    <property type="entry name" value="NAD(P)-bd_dom_sf"/>
</dbReference>
<dbReference type="EMBL" id="PXVD01000009">
    <property type="protein sequence ID" value="MDJ1371057.1"/>
    <property type="molecule type" value="Genomic_DNA"/>
</dbReference>
<evidence type="ECO:0000259" key="4">
    <source>
        <dbReference type="Pfam" id="PF08501"/>
    </source>
</evidence>